<evidence type="ECO:0000259" key="2">
    <source>
        <dbReference type="Pfam" id="PF13360"/>
    </source>
</evidence>
<sequence length="428" mass="45536">MTGPVIDLGDLRHQPEPDTLPRPPRASGRPLRCALVLLFVLVTLVAAGPLPRRAVQTLPAQVGSEALVAGDLFLVIDPITTQTGQRRLAAFRLPGGEPAWQTPLPADGQSWWVTPLDGTLLATGHRSNPDGESTVTVALDRATGAYRWQQPGSPVLLADGNLLLQSTDAGGSGTMRAVDPCCGTVRWQLSTPPADVTYRAVDGLVDRVVFSSANGPTEVRDALTGTVLARTDLRTPGGGAYASVQVVDDLLLTVGGVPATVTAYGLDRLDRRWSTIAEGSLYSTECTPVICLQTRSGGVRAIDLDAGRELWSSERWGWVWPYADRLLATTLSSAGPGAEELVVLDPPTGRVLAELGRWELASFRVDGTVVGLRRHPNGGLLIAELDVHAGTARLLDVLPDATGECQSSPGRLLCRRFDGSYGLWQLPD</sequence>
<comment type="caution">
    <text evidence="3">The sequence shown here is derived from an EMBL/GenBank/DDBJ whole genome shotgun (WGS) entry which is preliminary data.</text>
</comment>
<evidence type="ECO:0000313" key="4">
    <source>
        <dbReference type="Proteomes" id="UP001596226"/>
    </source>
</evidence>
<accession>A0ABW1H0E7</accession>
<dbReference type="Pfam" id="PF13360">
    <property type="entry name" value="PQQ_2"/>
    <property type="match status" value="1"/>
</dbReference>
<dbReference type="InterPro" id="IPR002372">
    <property type="entry name" value="PQQ_rpt_dom"/>
</dbReference>
<protein>
    <submittedName>
        <fullName evidence="3">PQQ-binding-like beta-propeller repeat protein</fullName>
    </submittedName>
</protein>
<feature type="domain" description="Pyrrolo-quinoline quinone repeat" evidence="2">
    <location>
        <begin position="87"/>
        <end position="276"/>
    </location>
</feature>
<organism evidence="3 4">
    <name type="scientific">Micromonospora vulcania</name>
    <dbReference type="NCBI Taxonomy" id="1441873"/>
    <lineage>
        <taxon>Bacteria</taxon>
        <taxon>Bacillati</taxon>
        <taxon>Actinomycetota</taxon>
        <taxon>Actinomycetes</taxon>
        <taxon>Micromonosporales</taxon>
        <taxon>Micromonosporaceae</taxon>
        <taxon>Micromonospora</taxon>
    </lineage>
</organism>
<gene>
    <name evidence="3" type="ORF">ACFQGL_07300</name>
</gene>
<dbReference type="Gene3D" id="2.130.10.10">
    <property type="entry name" value="YVTN repeat-like/Quinoprotein amine dehydrogenase"/>
    <property type="match status" value="1"/>
</dbReference>
<name>A0ABW1H0E7_9ACTN</name>
<proteinExistence type="predicted"/>
<reference evidence="4" key="1">
    <citation type="journal article" date="2019" name="Int. J. Syst. Evol. Microbiol.">
        <title>The Global Catalogue of Microorganisms (GCM) 10K type strain sequencing project: providing services to taxonomists for standard genome sequencing and annotation.</title>
        <authorList>
            <consortium name="The Broad Institute Genomics Platform"/>
            <consortium name="The Broad Institute Genome Sequencing Center for Infectious Disease"/>
            <person name="Wu L."/>
            <person name="Ma J."/>
        </authorList>
    </citation>
    <scope>NUCLEOTIDE SEQUENCE [LARGE SCALE GENOMIC DNA]</scope>
    <source>
        <strain evidence="4">CGMCC 4.7144</strain>
    </source>
</reference>
<dbReference type="InterPro" id="IPR011047">
    <property type="entry name" value="Quinoprotein_ADH-like_sf"/>
</dbReference>
<evidence type="ECO:0000256" key="1">
    <source>
        <dbReference type="SAM" id="MobiDB-lite"/>
    </source>
</evidence>
<evidence type="ECO:0000313" key="3">
    <source>
        <dbReference type="EMBL" id="MFC5923150.1"/>
    </source>
</evidence>
<dbReference type="InterPro" id="IPR015943">
    <property type="entry name" value="WD40/YVTN_repeat-like_dom_sf"/>
</dbReference>
<dbReference type="Proteomes" id="UP001596226">
    <property type="component" value="Unassembled WGS sequence"/>
</dbReference>
<dbReference type="EMBL" id="JBHSQS010000004">
    <property type="protein sequence ID" value="MFC5923150.1"/>
    <property type="molecule type" value="Genomic_DNA"/>
</dbReference>
<dbReference type="SUPFAM" id="SSF50998">
    <property type="entry name" value="Quinoprotein alcohol dehydrogenase-like"/>
    <property type="match status" value="1"/>
</dbReference>
<feature type="region of interest" description="Disordered" evidence="1">
    <location>
        <begin position="1"/>
        <end position="26"/>
    </location>
</feature>
<dbReference type="RefSeq" id="WP_377507369.1">
    <property type="nucleotide sequence ID" value="NZ_JBHSQS010000004.1"/>
</dbReference>
<keyword evidence="4" id="KW-1185">Reference proteome</keyword>